<comment type="subcellular location">
    <subcellularLocation>
        <location evidence="9">Membrane</location>
        <topology evidence="9">Multi-pass membrane protein</topology>
    </subcellularLocation>
    <subcellularLocation>
        <location evidence="1">Mitochondrion inner membrane</location>
        <topology evidence="1">Multi-pass membrane protein</topology>
    </subcellularLocation>
</comment>
<name>A0A9W9HI72_9EURO</name>
<evidence type="ECO:0000259" key="11">
    <source>
        <dbReference type="Pfam" id="PF02096"/>
    </source>
</evidence>
<evidence type="ECO:0000256" key="7">
    <source>
        <dbReference type="ARBA" id="ARBA00023128"/>
    </source>
</evidence>
<evidence type="ECO:0000256" key="6">
    <source>
        <dbReference type="ARBA" id="ARBA00022989"/>
    </source>
</evidence>
<evidence type="ECO:0000256" key="1">
    <source>
        <dbReference type="ARBA" id="ARBA00004448"/>
    </source>
</evidence>
<dbReference type="EMBL" id="JAPZBO010000002">
    <property type="protein sequence ID" value="KAJ5323731.1"/>
    <property type="molecule type" value="Genomic_DNA"/>
</dbReference>
<keyword evidence="13" id="KW-1185">Reference proteome</keyword>
<evidence type="ECO:0000313" key="13">
    <source>
        <dbReference type="Proteomes" id="UP001147746"/>
    </source>
</evidence>
<dbReference type="Pfam" id="PF02096">
    <property type="entry name" value="60KD_IMP"/>
    <property type="match status" value="1"/>
</dbReference>
<gene>
    <name evidence="12" type="ORF">N7476_002331</name>
</gene>
<dbReference type="GO" id="GO:0005743">
    <property type="term" value="C:mitochondrial inner membrane"/>
    <property type="evidence" value="ECO:0007669"/>
    <property type="project" value="UniProtKB-SubCell"/>
</dbReference>
<evidence type="ECO:0000256" key="4">
    <source>
        <dbReference type="ARBA" id="ARBA00022792"/>
    </source>
</evidence>
<feature type="region of interest" description="Disordered" evidence="10">
    <location>
        <begin position="73"/>
        <end position="92"/>
    </location>
</feature>
<keyword evidence="4" id="KW-0999">Mitochondrion inner membrane</keyword>
<dbReference type="AlphaFoldDB" id="A0A9W9HI72"/>
<organism evidence="12 13">
    <name type="scientific">Penicillium atrosanguineum</name>
    <dbReference type="NCBI Taxonomy" id="1132637"/>
    <lineage>
        <taxon>Eukaryota</taxon>
        <taxon>Fungi</taxon>
        <taxon>Dikarya</taxon>
        <taxon>Ascomycota</taxon>
        <taxon>Pezizomycotina</taxon>
        <taxon>Eurotiomycetes</taxon>
        <taxon>Eurotiomycetidae</taxon>
        <taxon>Eurotiales</taxon>
        <taxon>Aspergillaceae</taxon>
        <taxon>Penicillium</taxon>
    </lineage>
</organism>
<dbReference type="NCBIfam" id="TIGR03592">
    <property type="entry name" value="yidC_oxa1_cterm"/>
    <property type="match status" value="1"/>
</dbReference>
<keyword evidence="7" id="KW-0496">Mitochondrion</keyword>
<keyword evidence="3 9" id="KW-0812">Transmembrane</keyword>
<sequence>MIGAAGLKGPGVAAAIFRQRVTAVPQSTRSISTVRSLRLRVPGQVSQLTLASSGVTWRKASLAAGPAAIRFKSSMPEPAPPPVHETTTSPTGIVESTDLSDFDLSTLPERIGYLKGDLGLDYGWGTSAFTQWIIEHIHIWGGLPWWAAIIGTGFLIRASLLPFMLGASDQGARMHNLKPVITPLREDMMRELQGGNQTVGQQKRAEMQEIHKAHGIKWWKTVLPMLQIPLGFGIFRATRGMTSLPLPGLLDESFFWIKDLTLCDPYYFLPMMTSAAMYLTFKKGGESGTMDILKGPGKAILYVFPAFSFLFMAWQPAALQLYFVTTGIFALAQSSVLHERWFRNMFNLTIPTIAPTGPASKRGPSTALTRLQDRIAEEKRLLAESQNPTQKDEAPKSYTNVSSIDQFLDKSKKGLSNWQTEASKSIKSMKGQPTTNRDGSPIEPPRMSEAQHRKAEEYERERQSADAFAREERNEARRQAHLKALAAEREKAKASWQKQREAAVNNQIRRK</sequence>
<proteinExistence type="inferred from homology"/>
<dbReference type="GO" id="GO:0032977">
    <property type="term" value="F:membrane insertase activity"/>
    <property type="evidence" value="ECO:0007669"/>
    <property type="project" value="InterPro"/>
</dbReference>
<feature type="region of interest" description="Disordered" evidence="10">
    <location>
        <begin position="415"/>
        <end position="511"/>
    </location>
</feature>
<evidence type="ECO:0000313" key="12">
    <source>
        <dbReference type="EMBL" id="KAJ5323731.1"/>
    </source>
</evidence>
<feature type="compositionally biased region" description="Basic and acidic residues" evidence="10">
    <location>
        <begin position="449"/>
        <end position="478"/>
    </location>
</feature>
<accession>A0A9W9HI72</accession>
<dbReference type="PANTHER" id="PTHR12428:SF66">
    <property type="entry name" value="MITOCHONDRIAL INNER MEMBRANE PROTEIN OXA1L"/>
    <property type="match status" value="1"/>
</dbReference>
<feature type="domain" description="Membrane insertase YidC/Oxa/ALB C-terminal" evidence="11">
    <location>
        <begin position="145"/>
        <end position="337"/>
    </location>
</feature>
<dbReference type="InterPro" id="IPR001708">
    <property type="entry name" value="YidC/ALB3/OXA1/COX18"/>
</dbReference>
<evidence type="ECO:0000256" key="10">
    <source>
        <dbReference type="SAM" id="MobiDB-lite"/>
    </source>
</evidence>
<keyword evidence="8" id="KW-0472">Membrane</keyword>
<evidence type="ECO:0000256" key="2">
    <source>
        <dbReference type="ARBA" id="ARBA00009877"/>
    </source>
</evidence>
<reference evidence="12" key="2">
    <citation type="journal article" date="2023" name="IMA Fungus">
        <title>Comparative genomic study of the Penicillium genus elucidates a diverse pangenome and 15 lateral gene transfer events.</title>
        <authorList>
            <person name="Petersen C."/>
            <person name="Sorensen T."/>
            <person name="Nielsen M.R."/>
            <person name="Sondergaard T.E."/>
            <person name="Sorensen J.L."/>
            <person name="Fitzpatrick D.A."/>
            <person name="Frisvad J.C."/>
            <person name="Nielsen K.L."/>
        </authorList>
    </citation>
    <scope>NUCLEOTIDE SEQUENCE</scope>
    <source>
        <strain evidence="12">IBT 21472</strain>
    </source>
</reference>
<feature type="compositionally biased region" description="Polar residues" evidence="10">
    <location>
        <begin position="415"/>
        <end position="438"/>
    </location>
</feature>
<comment type="caution">
    <text evidence="12">The sequence shown here is derived from an EMBL/GenBank/DDBJ whole genome shotgun (WGS) entry which is preliminary data.</text>
</comment>
<evidence type="ECO:0000256" key="3">
    <source>
        <dbReference type="ARBA" id="ARBA00022692"/>
    </source>
</evidence>
<evidence type="ECO:0000256" key="5">
    <source>
        <dbReference type="ARBA" id="ARBA00022946"/>
    </source>
</evidence>
<keyword evidence="5" id="KW-0809">Transit peptide</keyword>
<feature type="compositionally biased region" description="Basic and acidic residues" evidence="10">
    <location>
        <begin position="486"/>
        <end position="501"/>
    </location>
</feature>
<protein>
    <recommendedName>
        <fullName evidence="11">Membrane insertase YidC/Oxa/ALB C-terminal domain-containing protein</fullName>
    </recommendedName>
</protein>
<keyword evidence="6" id="KW-1133">Transmembrane helix</keyword>
<reference evidence="12" key="1">
    <citation type="submission" date="2022-12" db="EMBL/GenBank/DDBJ databases">
        <authorList>
            <person name="Petersen C."/>
        </authorList>
    </citation>
    <scope>NUCLEOTIDE SEQUENCE</scope>
    <source>
        <strain evidence="12">IBT 21472</strain>
    </source>
</reference>
<dbReference type="InterPro" id="IPR028055">
    <property type="entry name" value="YidC/Oxa/ALB_C"/>
</dbReference>
<dbReference type="PANTHER" id="PTHR12428">
    <property type="entry name" value="OXA1"/>
    <property type="match status" value="1"/>
</dbReference>
<dbReference type="OrthoDB" id="2148490at2759"/>
<comment type="similarity">
    <text evidence="2 9">Belongs to the OXA1/ALB3/YidC family.</text>
</comment>
<dbReference type="CDD" id="cd20069">
    <property type="entry name" value="5TM_Oxa1-like"/>
    <property type="match status" value="1"/>
</dbReference>
<dbReference type="GO" id="GO:0032979">
    <property type="term" value="P:protein insertion into mitochondrial inner membrane from matrix"/>
    <property type="evidence" value="ECO:0007669"/>
    <property type="project" value="TreeGrafter"/>
</dbReference>
<dbReference type="Proteomes" id="UP001147746">
    <property type="component" value="Unassembled WGS sequence"/>
</dbReference>
<evidence type="ECO:0000256" key="9">
    <source>
        <dbReference type="RuleBase" id="RU003945"/>
    </source>
</evidence>
<evidence type="ECO:0000256" key="8">
    <source>
        <dbReference type="ARBA" id="ARBA00023136"/>
    </source>
</evidence>
<feature type="region of interest" description="Disordered" evidence="10">
    <location>
        <begin position="381"/>
        <end position="401"/>
    </location>
</feature>